<name>A0A7S3VIL5_DUNTE</name>
<dbReference type="EMBL" id="HBIP01004791">
    <property type="protein sequence ID" value="CAE0487307.1"/>
    <property type="molecule type" value="Transcribed_RNA"/>
</dbReference>
<dbReference type="GO" id="GO:0006071">
    <property type="term" value="P:glycerol metabolic process"/>
    <property type="evidence" value="ECO:0007669"/>
    <property type="project" value="UniProtKB-KW"/>
</dbReference>
<dbReference type="InterPro" id="IPR051578">
    <property type="entry name" value="GDPD"/>
</dbReference>
<dbReference type="Gene3D" id="3.20.20.190">
    <property type="entry name" value="Phosphatidylinositol (PI) phosphodiesterase"/>
    <property type="match status" value="1"/>
</dbReference>
<dbReference type="GO" id="GO:0008889">
    <property type="term" value="F:glycerophosphodiester phosphodiesterase activity"/>
    <property type="evidence" value="ECO:0007669"/>
    <property type="project" value="UniProtKB-EC"/>
</dbReference>
<feature type="compositionally biased region" description="Basic and acidic residues" evidence="5">
    <location>
        <begin position="1"/>
        <end position="13"/>
    </location>
</feature>
<dbReference type="AlphaFoldDB" id="A0A7S3VIL5"/>
<protein>
    <recommendedName>
        <fullName evidence="1">glycerophosphodiester phosphodiesterase</fullName>
        <ecNumber evidence="1">3.1.4.46</ecNumber>
    </recommendedName>
</protein>
<comment type="catalytic activity">
    <reaction evidence="4">
        <text>a sn-glycero-3-phosphodiester + H2O = an alcohol + sn-glycerol 3-phosphate + H(+)</text>
        <dbReference type="Rhea" id="RHEA:12969"/>
        <dbReference type="ChEBI" id="CHEBI:15377"/>
        <dbReference type="ChEBI" id="CHEBI:15378"/>
        <dbReference type="ChEBI" id="CHEBI:30879"/>
        <dbReference type="ChEBI" id="CHEBI:57597"/>
        <dbReference type="ChEBI" id="CHEBI:83408"/>
        <dbReference type="EC" id="3.1.4.46"/>
    </reaction>
</comment>
<keyword evidence="2" id="KW-0319">Glycerol metabolism</keyword>
<reference evidence="7" key="1">
    <citation type="submission" date="2021-01" db="EMBL/GenBank/DDBJ databases">
        <authorList>
            <person name="Corre E."/>
            <person name="Pelletier E."/>
            <person name="Niang G."/>
            <person name="Scheremetjew M."/>
            <person name="Finn R."/>
            <person name="Kale V."/>
            <person name="Holt S."/>
            <person name="Cochrane G."/>
            <person name="Meng A."/>
            <person name="Brown T."/>
            <person name="Cohen L."/>
        </authorList>
    </citation>
    <scope>NUCLEOTIDE SEQUENCE</scope>
    <source>
        <strain evidence="7">CCMP1320</strain>
    </source>
</reference>
<feature type="domain" description="GP-PDE" evidence="6">
    <location>
        <begin position="1"/>
        <end position="306"/>
    </location>
</feature>
<dbReference type="SUPFAM" id="SSF51695">
    <property type="entry name" value="PLC-like phosphodiesterases"/>
    <property type="match status" value="1"/>
</dbReference>
<dbReference type="InterPro" id="IPR030395">
    <property type="entry name" value="GP_PDE_dom"/>
</dbReference>
<dbReference type="PANTHER" id="PTHR22958:SF1">
    <property type="entry name" value="GLYCEROPHOSPHOCHOLINE PHOSPHODIESTERASE GPCPD1"/>
    <property type="match status" value="1"/>
</dbReference>
<sequence length="341" mass="36856">MRREHNGGGRDLRPVTTQVRPRPNDPMWLDIMQNRTHWAWHGMAPRDTSLGSHLGPKPACSTMACGLCSSCHLTGTPEQGCSAAHAAALLCYLFPCASFRHATPLLRRFDGVNGHQAPDSLLPWVVSVDDELPTLDAIFNGLPEHVGLNLEVKMAMPNTCPATPPEEVDRMVTPILECVQRHTETSSRGVTFSSFDPDVCVALKSRQSRYPVVFLSGMGLYPHADARRTSIEAAINHAASAQLAGIVAPASVLLANQGMVAAAKAANLALMTYGRENNEPENVRQQAKLGVKGAILDEVEHVVKELEREAQAAVIHRSPDAVQYQVGHLDVGAPAAIRVRA</sequence>
<dbReference type="PANTHER" id="PTHR22958">
    <property type="entry name" value="GLYCEROPHOSPHORYL DIESTER PHOSPHODIESTERASE"/>
    <property type="match status" value="1"/>
</dbReference>
<proteinExistence type="predicted"/>
<dbReference type="PROSITE" id="PS51704">
    <property type="entry name" value="GP_PDE"/>
    <property type="match status" value="1"/>
</dbReference>
<evidence type="ECO:0000313" key="7">
    <source>
        <dbReference type="EMBL" id="CAE0487307.1"/>
    </source>
</evidence>
<dbReference type="Pfam" id="PF03009">
    <property type="entry name" value="GDPD"/>
    <property type="match status" value="1"/>
</dbReference>
<feature type="region of interest" description="Disordered" evidence="5">
    <location>
        <begin position="1"/>
        <end position="26"/>
    </location>
</feature>
<gene>
    <name evidence="7" type="ORF">DTER00134_LOCUS2353</name>
</gene>
<evidence type="ECO:0000256" key="5">
    <source>
        <dbReference type="SAM" id="MobiDB-lite"/>
    </source>
</evidence>
<evidence type="ECO:0000256" key="2">
    <source>
        <dbReference type="ARBA" id="ARBA00022798"/>
    </source>
</evidence>
<evidence type="ECO:0000256" key="3">
    <source>
        <dbReference type="ARBA" id="ARBA00022801"/>
    </source>
</evidence>
<evidence type="ECO:0000259" key="6">
    <source>
        <dbReference type="PROSITE" id="PS51704"/>
    </source>
</evidence>
<dbReference type="EC" id="3.1.4.46" evidence="1"/>
<dbReference type="GO" id="GO:0046475">
    <property type="term" value="P:glycerophospholipid catabolic process"/>
    <property type="evidence" value="ECO:0007669"/>
    <property type="project" value="TreeGrafter"/>
</dbReference>
<evidence type="ECO:0000256" key="4">
    <source>
        <dbReference type="ARBA" id="ARBA00047512"/>
    </source>
</evidence>
<evidence type="ECO:0000256" key="1">
    <source>
        <dbReference type="ARBA" id="ARBA00012247"/>
    </source>
</evidence>
<keyword evidence="3" id="KW-0378">Hydrolase</keyword>
<accession>A0A7S3VIL5</accession>
<dbReference type="InterPro" id="IPR017946">
    <property type="entry name" value="PLC-like_Pdiesterase_TIM-brl"/>
</dbReference>
<organism evidence="7">
    <name type="scientific">Dunaliella tertiolecta</name>
    <name type="common">Green alga</name>
    <dbReference type="NCBI Taxonomy" id="3047"/>
    <lineage>
        <taxon>Eukaryota</taxon>
        <taxon>Viridiplantae</taxon>
        <taxon>Chlorophyta</taxon>
        <taxon>core chlorophytes</taxon>
        <taxon>Chlorophyceae</taxon>
        <taxon>CS clade</taxon>
        <taxon>Chlamydomonadales</taxon>
        <taxon>Dunaliellaceae</taxon>
        <taxon>Dunaliella</taxon>
    </lineage>
</organism>